<evidence type="ECO:0000256" key="2">
    <source>
        <dbReference type="ARBA" id="ARBA00004286"/>
    </source>
</evidence>
<dbReference type="OrthoDB" id="416496at2759"/>
<feature type="compositionally biased region" description="Basic and acidic residues" evidence="6">
    <location>
        <begin position="1"/>
        <end position="10"/>
    </location>
</feature>
<evidence type="ECO:0000256" key="1">
    <source>
        <dbReference type="ARBA" id="ARBA00004123"/>
    </source>
</evidence>
<gene>
    <name evidence="9" type="ORF">TSAR_004433</name>
</gene>
<sequence length="650" mass="73690">MNKKEEKDEPQQATEEDSRDACKYGVNCYQKNPEHHKKYKHPPRNTKKANNAKEADNSKKRKTPDEQETTSTDESKTKKQNVTADSEELQSSPSKEDNNSKEEEEDAQTDENSKVDKESKEENIANEAKNSSDENQCEMEVTETEEKTEESNSIQNSSPTETKGNEKTNKPEEIKDSLPVKKLPEVKAPEKENTEDKSKNADPYSEAKLLISELFLVSMPNDFYKFYDFCNDLKPSDPATAFKIADIKLVGPYDVLCGLITSKTPGDDALLTHWRYYYDPPEFQTVLKGNDKEGLHFGYWRDRPSSNPVFVATNCSNVSHKIKPVAENIFGAVANYLEEKAKKANPFEKTGYFNLLGKLKLYAKTHNITLETQTAKMKQREKNVVARTIHGAGIVCPYNKKTQLGYRELSVTDNQLLKIVKKINDAVNDEDREKARAELGEVVRLATIAGDECDFGTCLELGHDLLSTGCVYVQNAALAVLNIAYSQLERQAFLKIVEAHMKNRKKGTNIAFSPTRDCRVYRLSVLPVPRLPENKCLGILFPMNLSASPLRPFLATFFLIAFLSQLWHLVIVDASLDSHIFFLFQSIKFLKYLGVNVIRNVMTFPEFWNYVILLIAFDVIVLLEIQNVVVTHFLFDFALQLLLSLSLGSL</sequence>
<reference evidence="9 10" key="1">
    <citation type="journal article" date="2017" name="Curr. Biol.">
        <title>The Evolution of Venom by Co-option of Single-Copy Genes.</title>
        <authorList>
            <person name="Martinson E.O."/>
            <person name="Mrinalini"/>
            <person name="Kelkar Y.D."/>
            <person name="Chang C.H."/>
            <person name="Werren J.H."/>
        </authorList>
    </citation>
    <scope>NUCLEOTIDE SEQUENCE [LARGE SCALE GENOMIC DNA]</scope>
    <source>
        <strain evidence="9 10">Alberta</strain>
        <tissue evidence="9">Whole body</tissue>
    </source>
</reference>
<dbReference type="GO" id="GO:0042393">
    <property type="term" value="F:histone binding"/>
    <property type="evidence" value="ECO:0007669"/>
    <property type="project" value="InterPro"/>
</dbReference>
<dbReference type="STRING" id="543379.A0A232EG58"/>
<evidence type="ECO:0000256" key="3">
    <source>
        <dbReference type="ARBA" id="ARBA00010803"/>
    </source>
</evidence>
<dbReference type="PANTHER" id="PTHR13386">
    <property type="entry name" value="HISTONE PARYLATION FACTOR 1"/>
    <property type="match status" value="1"/>
</dbReference>
<evidence type="ECO:0000256" key="5">
    <source>
        <dbReference type="ARBA" id="ARBA00023242"/>
    </source>
</evidence>
<feature type="transmembrane region" description="Helical" evidence="7">
    <location>
        <begin position="553"/>
        <end position="572"/>
    </location>
</feature>
<dbReference type="GO" id="GO:0005634">
    <property type="term" value="C:nucleus"/>
    <property type="evidence" value="ECO:0007669"/>
    <property type="project" value="UniProtKB-SubCell"/>
</dbReference>
<proteinExistence type="inferred from homology"/>
<comment type="subcellular location">
    <subcellularLocation>
        <location evidence="2">Chromosome</location>
    </subcellularLocation>
    <subcellularLocation>
        <location evidence="1">Nucleus</location>
    </subcellularLocation>
</comment>
<feature type="transmembrane region" description="Helical" evidence="7">
    <location>
        <begin position="607"/>
        <end position="623"/>
    </location>
</feature>
<dbReference type="PANTHER" id="PTHR13386:SF1">
    <property type="entry name" value="HISTONE PARYLATION FACTOR 1"/>
    <property type="match status" value="1"/>
</dbReference>
<dbReference type="GO" id="GO:0005694">
    <property type="term" value="C:chromosome"/>
    <property type="evidence" value="ECO:0007669"/>
    <property type="project" value="UniProtKB-SubCell"/>
</dbReference>
<feature type="compositionally biased region" description="Basic residues" evidence="6">
    <location>
        <begin position="34"/>
        <end position="47"/>
    </location>
</feature>
<dbReference type="GO" id="GO:0072572">
    <property type="term" value="F:poly-ADP-D-ribose binding"/>
    <property type="evidence" value="ECO:0007669"/>
    <property type="project" value="TreeGrafter"/>
</dbReference>
<feature type="compositionally biased region" description="Polar residues" evidence="6">
    <location>
        <begin position="151"/>
        <end position="162"/>
    </location>
</feature>
<feature type="compositionally biased region" description="Polar residues" evidence="6">
    <location>
        <begin position="81"/>
        <end position="93"/>
    </location>
</feature>
<organism evidence="9 10">
    <name type="scientific">Trichomalopsis sarcophagae</name>
    <dbReference type="NCBI Taxonomy" id="543379"/>
    <lineage>
        <taxon>Eukaryota</taxon>
        <taxon>Metazoa</taxon>
        <taxon>Ecdysozoa</taxon>
        <taxon>Arthropoda</taxon>
        <taxon>Hexapoda</taxon>
        <taxon>Insecta</taxon>
        <taxon>Pterygota</taxon>
        <taxon>Neoptera</taxon>
        <taxon>Endopterygota</taxon>
        <taxon>Hymenoptera</taxon>
        <taxon>Apocrita</taxon>
        <taxon>Proctotrupomorpha</taxon>
        <taxon>Chalcidoidea</taxon>
        <taxon>Pteromalidae</taxon>
        <taxon>Pteromalinae</taxon>
        <taxon>Trichomalopsis</taxon>
    </lineage>
</organism>
<evidence type="ECO:0000259" key="8">
    <source>
        <dbReference type="Pfam" id="PF10283"/>
    </source>
</evidence>
<feature type="compositionally biased region" description="Acidic residues" evidence="6">
    <location>
        <begin position="135"/>
        <end position="148"/>
    </location>
</feature>
<keyword evidence="5" id="KW-0539">Nucleus</keyword>
<evidence type="ECO:0000256" key="7">
    <source>
        <dbReference type="SAM" id="Phobius"/>
    </source>
</evidence>
<keyword evidence="7" id="KW-1133">Transmembrane helix</keyword>
<feature type="compositionally biased region" description="Basic and acidic residues" evidence="6">
    <location>
        <begin position="111"/>
        <end position="123"/>
    </location>
</feature>
<name>A0A232EG58_9HYME</name>
<dbReference type="Proteomes" id="UP000215335">
    <property type="component" value="Unassembled WGS sequence"/>
</dbReference>
<keyword evidence="7" id="KW-0472">Membrane</keyword>
<feature type="domain" description="PBZ-type" evidence="8">
    <location>
        <begin position="19"/>
        <end position="43"/>
    </location>
</feature>
<protein>
    <recommendedName>
        <fullName evidence="8">PBZ-type domain-containing protein</fullName>
    </recommendedName>
</protein>
<evidence type="ECO:0000313" key="10">
    <source>
        <dbReference type="Proteomes" id="UP000215335"/>
    </source>
</evidence>
<evidence type="ECO:0000256" key="6">
    <source>
        <dbReference type="SAM" id="MobiDB-lite"/>
    </source>
</evidence>
<dbReference type="EMBL" id="NNAY01004854">
    <property type="protein sequence ID" value="OXU17336.1"/>
    <property type="molecule type" value="Genomic_DNA"/>
</dbReference>
<dbReference type="Pfam" id="PF10283">
    <property type="entry name" value="zf-CCHH"/>
    <property type="match status" value="1"/>
</dbReference>
<keyword evidence="10" id="KW-1185">Reference proteome</keyword>
<dbReference type="GO" id="GO:0006974">
    <property type="term" value="P:DNA damage response"/>
    <property type="evidence" value="ECO:0007669"/>
    <property type="project" value="InterPro"/>
</dbReference>
<feature type="region of interest" description="Disordered" evidence="6">
    <location>
        <begin position="1"/>
        <end position="202"/>
    </location>
</feature>
<keyword evidence="7" id="KW-0812">Transmembrane</keyword>
<accession>A0A232EG58</accession>
<dbReference type="InterPro" id="IPR019361">
    <property type="entry name" value="HPF1"/>
</dbReference>
<dbReference type="Pfam" id="PF10228">
    <property type="entry name" value="HPF1"/>
    <property type="match status" value="1"/>
</dbReference>
<feature type="compositionally biased region" description="Basic and acidic residues" evidence="6">
    <location>
        <begin position="163"/>
        <end position="200"/>
    </location>
</feature>
<dbReference type="AlphaFoldDB" id="A0A232EG58"/>
<evidence type="ECO:0000256" key="4">
    <source>
        <dbReference type="ARBA" id="ARBA00022454"/>
    </source>
</evidence>
<dbReference type="InterPro" id="IPR019406">
    <property type="entry name" value="APLF_PBZ"/>
</dbReference>
<keyword evidence="4" id="KW-0158">Chromosome</keyword>
<comment type="similarity">
    <text evidence="3">Belongs to the HPF1 family.</text>
</comment>
<evidence type="ECO:0000313" key="9">
    <source>
        <dbReference type="EMBL" id="OXU17336.1"/>
    </source>
</evidence>
<comment type="caution">
    <text evidence="9">The sequence shown here is derived from an EMBL/GenBank/DDBJ whole genome shotgun (WGS) entry which is preliminary data.</text>
</comment>